<keyword evidence="4" id="KW-1185">Reference proteome</keyword>
<evidence type="ECO:0000313" key="4">
    <source>
        <dbReference type="Proteomes" id="UP000293874"/>
    </source>
</evidence>
<dbReference type="InterPro" id="IPR049303">
    <property type="entry name" value="Glyco_hydro_109_C"/>
</dbReference>
<dbReference type="OrthoDB" id="9771072at2"/>
<dbReference type="Proteomes" id="UP000293874">
    <property type="component" value="Unassembled WGS sequence"/>
</dbReference>
<organism evidence="3 4">
    <name type="scientific">Pseudobacter ginsenosidimutans</name>
    <dbReference type="NCBI Taxonomy" id="661488"/>
    <lineage>
        <taxon>Bacteria</taxon>
        <taxon>Pseudomonadati</taxon>
        <taxon>Bacteroidota</taxon>
        <taxon>Chitinophagia</taxon>
        <taxon>Chitinophagales</taxon>
        <taxon>Chitinophagaceae</taxon>
        <taxon>Pseudobacter</taxon>
    </lineage>
</organism>
<dbReference type="AlphaFoldDB" id="A0A4V2F0A0"/>
<dbReference type="SUPFAM" id="SSF51735">
    <property type="entry name" value="NAD(P)-binding Rossmann-fold domains"/>
    <property type="match status" value="1"/>
</dbReference>
<dbReference type="RefSeq" id="WP_130543609.1">
    <property type="nucleotide sequence ID" value="NZ_CP042431.1"/>
</dbReference>
<dbReference type="Pfam" id="PF21252">
    <property type="entry name" value="Glyco_hydro_109_C"/>
    <property type="match status" value="1"/>
</dbReference>
<protein>
    <submittedName>
        <fullName evidence="3">Putative dehydrogenase</fullName>
    </submittedName>
</protein>
<proteinExistence type="predicted"/>
<dbReference type="PANTHER" id="PTHR43818:SF1">
    <property type="entry name" value="GLYCOSYL HYDROLASE FAMILY 109 PROTEIN"/>
    <property type="match status" value="1"/>
</dbReference>
<evidence type="ECO:0000259" key="2">
    <source>
        <dbReference type="Pfam" id="PF21252"/>
    </source>
</evidence>
<evidence type="ECO:0000256" key="1">
    <source>
        <dbReference type="ARBA" id="ARBA00023027"/>
    </source>
</evidence>
<dbReference type="SUPFAM" id="SSF55347">
    <property type="entry name" value="Glyceraldehyde-3-phosphate dehydrogenase-like, C-terminal domain"/>
    <property type="match status" value="1"/>
</dbReference>
<keyword evidence="1" id="KW-0520">NAD</keyword>
<dbReference type="InterPro" id="IPR036291">
    <property type="entry name" value="NAD(P)-bd_dom_sf"/>
</dbReference>
<reference evidence="3 4" key="1">
    <citation type="submission" date="2019-02" db="EMBL/GenBank/DDBJ databases">
        <title>Genomic Encyclopedia of Type Strains, Phase IV (KMG-IV): sequencing the most valuable type-strain genomes for metagenomic binning, comparative biology and taxonomic classification.</title>
        <authorList>
            <person name="Goeker M."/>
        </authorList>
    </citation>
    <scope>NUCLEOTIDE SEQUENCE [LARGE SCALE GENOMIC DNA]</scope>
    <source>
        <strain evidence="3 4">DSM 18116</strain>
    </source>
</reference>
<evidence type="ECO:0000313" key="3">
    <source>
        <dbReference type="EMBL" id="RZS69260.1"/>
    </source>
</evidence>
<dbReference type="Gene3D" id="3.40.50.720">
    <property type="entry name" value="NAD(P)-binding Rossmann-like Domain"/>
    <property type="match status" value="1"/>
</dbReference>
<name>A0A4V2F0A0_9BACT</name>
<dbReference type="InterPro" id="IPR050463">
    <property type="entry name" value="Gfo/Idh/MocA_oxidrdct_glycsds"/>
</dbReference>
<gene>
    <name evidence="3" type="ORF">EV199_5096</name>
</gene>
<sequence length="451" mass="50501">MQRRKFLTRMAALSAGVTLLPQTGKSVFHTDKKAGLAFIGVGMRGAGLLLETVKQGNSNIVAIADIDPKAIDNVKKIMKDHGLKDPQYYTGEKDFEKIVERDDVEAVIISTPWEWHLPMSVSSMKAGKYTGCEVLSGLTVAEIWELVNVQEKTGAPYMMLENVCYRRDVMAMLNMARQGLFGQITYAECGYQHDLREVLFNDGMNMIGGGVEFGDKGINEARWRTQHYIDRNGDLYPTHGIGPVANMLNITRGNQFTQMVAMASPSASLHNYIVQKGGAGHPNAKVKFKCGDVVTSLIQCANGEVIKMTFDTSSPRPYSLGFRIQGTEGIWTDEAQGVYLQQRSPKPHEYEPVENYIREFDHPYWSRYDAVANSSGHGGMDYFIIREFVDCVLHKKALLMDIYDAAMWSVLSPLSERSIAQRSKPVLIPDFTRGKWKQRTPVFGLSRDFGV</sequence>
<accession>A0A4V2F0A0</accession>
<comment type="caution">
    <text evidence="3">The sequence shown here is derived from an EMBL/GenBank/DDBJ whole genome shotgun (WGS) entry which is preliminary data.</text>
</comment>
<feature type="domain" description="Glycosyl hydrolase 109 C-terminal" evidence="2">
    <location>
        <begin position="170"/>
        <end position="351"/>
    </location>
</feature>
<dbReference type="PANTHER" id="PTHR43818">
    <property type="entry name" value="BCDNA.GH03377"/>
    <property type="match status" value="1"/>
</dbReference>
<dbReference type="Gene3D" id="3.30.360.10">
    <property type="entry name" value="Dihydrodipicolinate Reductase, domain 2"/>
    <property type="match status" value="1"/>
</dbReference>
<dbReference type="EMBL" id="SGXA01000003">
    <property type="protein sequence ID" value="RZS69260.1"/>
    <property type="molecule type" value="Genomic_DNA"/>
</dbReference>